<feature type="compositionally biased region" description="Gly residues" evidence="14">
    <location>
        <begin position="335"/>
        <end position="347"/>
    </location>
</feature>
<evidence type="ECO:0000313" key="17">
    <source>
        <dbReference type="Proteomes" id="UP000069272"/>
    </source>
</evidence>
<evidence type="ECO:0000256" key="2">
    <source>
        <dbReference type="ARBA" id="ARBA00004300"/>
    </source>
</evidence>
<accession>A0A182F5J0</accession>
<dbReference type="FunFam" id="3.90.70.10:FF:000009">
    <property type="entry name" value="Putative ubiquitin carboxyl-terminal hydrolase CYLD"/>
    <property type="match status" value="1"/>
</dbReference>
<evidence type="ECO:0000256" key="4">
    <source>
        <dbReference type="ARBA" id="ARBA00009085"/>
    </source>
</evidence>
<evidence type="ECO:0000256" key="3">
    <source>
        <dbReference type="ARBA" id="ARBA00004556"/>
    </source>
</evidence>
<evidence type="ECO:0000256" key="14">
    <source>
        <dbReference type="SAM" id="MobiDB-lite"/>
    </source>
</evidence>
<evidence type="ECO:0000256" key="6">
    <source>
        <dbReference type="ARBA" id="ARBA00022490"/>
    </source>
</evidence>
<dbReference type="GO" id="GO:0005813">
    <property type="term" value="C:centrosome"/>
    <property type="evidence" value="ECO:0007669"/>
    <property type="project" value="UniProtKB-SubCell"/>
</dbReference>
<dbReference type="GO" id="GO:0006508">
    <property type="term" value="P:proteolysis"/>
    <property type="evidence" value="ECO:0007669"/>
    <property type="project" value="UniProtKB-KW"/>
</dbReference>
<evidence type="ECO:0000256" key="9">
    <source>
        <dbReference type="ARBA" id="ARBA00022723"/>
    </source>
</evidence>
<dbReference type="Gene3D" id="3.90.70.10">
    <property type="entry name" value="Cysteine proteinases"/>
    <property type="match status" value="1"/>
</dbReference>
<dbReference type="PANTHER" id="PTHR11830">
    <property type="entry name" value="40S RIBOSOMAL PROTEIN S3A"/>
    <property type="match status" value="1"/>
</dbReference>
<dbReference type="EnsemblMetazoa" id="AALB001733-RA">
    <property type="protein sequence ID" value="AALB001733-PA"/>
    <property type="gene ID" value="AALB001733"/>
</dbReference>
<dbReference type="Pfam" id="PF01302">
    <property type="entry name" value="CAP_GLY"/>
    <property type="match status" value="1"/>
</dbReference>
<feature type="compositionally biased region" description="Polar residues" evidence="14">
    <location>
        <begin position="382"/>
        <end position="392"/>
    </location>
</feature>
<dbReference type="VEuPathDB" id="VectorBase:AALB001733"/>
<dbReference type="PROSITE" id="PS50235">
    <property type="entry name" value="USP_3"/>
    <property type="match status" value="1"/>
</dbReference>
<comment type="similarity">
    <text evidence="4">Belongs to the peptidase C19 family.</text>
</comment>
<feature type="region of interest" description="Disordered" evidence="14">
    <location>
        <begin position="377"/>
        <end position="409"/>
    </location>
</feature>
<evidence type="ECO:0000256" key="5">
    <source>
        <dbReference type="ARBA" id="ARBA00012759"/>
    </source>
</evidence>
<evidence type="ECO:0000256" key="11">
    <source>
        <dbReference type="ARBA" id="ARBA00022801"/>
    </source>
</evidence>
<feature type="region of interest" description="Disordered" evidence="14">
    <location>
        <begin position="425"/>
        <end position="487"/>
    </location>
</feature>
<feature type="region of interest" description="Disordered" evidence="14">
    <location>
        <begin position="313"/>
        <end position="351"/>
    </location>
</feature>
<keyword evidence="7" id="KW-0597">Phosphoprotein</keyword>
<dbReference type="InterPro" id="IPR038765">
    <property type="entry name" value="Papain-like_cys_pep_sf"/>
</dbReference>
<keyword evidence="8" id="KW-0645">Protease</keyword>
<name>A0A182F5J0_ANOAL</name>
<dbReference type="SUPFAM" id="SSF74924">
    <property type="entry name" value="Cap-Gly domain"/>
    <property type="match status" value="1"/>
</dbReference>
<evidence type="ECO:0000256" key="10">
    <source>
        <dbReference type="ARBA" id="ARBA00022786"/>
    </source>
</evidence>
<organism evidence="16 17">
    <name type="scientific">Anopheles albimanus</name>
    <name type="common">New world malaria mosquito</name>
    <dbReference type="NCBI Taxonomy" id="7167"/>
    <lineage>
        <taxon>Eukaryota</taxon>
        <taxon>Metazoa</taxon>
        <taxon>Ecdysozoa</taxon>
        <taxon>Arthropoda</taxon>
        <taxon>Hexapoda</taxon>
        <taxon>Insecta</taxon>
        <taxon>Pterygota</taxon>
        <taxon>Neoptera</taxon>
        <taxon>Endopterygota</taxon>
        <taxon>Diptera</taxon>
        <taxon>Nematocera</taxon>
        <taxon>Culicoidea</taxon>
        <taxon>Culicidae</taxon>
        <taxon>Anophelinae</taxon>
        <taxon>Anopheles</taxon>
    </lineage>
</organism>
<evidence type="ECO:0000256" key="8">
    <source>
        <dbReference type="ARBA" id="ARBA00022670"/>
    </source>
</evidence>
<dbReference type="GO" id="GO:0004843">
    <property type="term" value="F:cysteine-type deubiquitinase activity"/>
    <property type="evidence" value="ECO:0007669"/>
    <property type="project" value="UniProtKB-EC"/>
</dbReference>
<dbReference type="GO" id="GO:0048471">
    <property type="term" value="C:perinuclear region of cytoplasm"/>
    <property type="evidence" value="ECO:0007669"/>
    <property type="project" value="UniProtKB-SubCell"/>
</dbReference>
<feature type="compositionally biased region" description="Polar residues" evidence="14">
    <location>
        <begin position="462"/>
        <end position="475"/>
    </location>
</feature>
<dbReference type="InterPro" id="IPR000938">
    <property type="entry name" value="CAP-Gly_domain"/>
</dbReference>
<keyword evidence="17" id="KW-1185">Reference proteome</keyword>
<dbReference type="STRING" id="7167.A0A182F5J0"/>
<keyword evidence="9" id="KW-0479">Metal-binding</keyword>
<sequence>MATTVNTYAISIERFRAKAVNVPPLLGTATGGGSGSSSSSLLSASEATTTGSPTTTDYTADDRIEIEPGMTLQIVEQPSSKIALIKIKDFNGNSTVATSANASRSSATAIGEGTGITVNGTGGAASAHEKRIYQCQAAHLQRVPADIWPFIIAILDPQERCEFAKRPKLFASVKQLRTGDIVLVSWLAKNRNVTYDCIIRYIGPVPKIGPGYYFGLELLNLDNGESPQKDDIDFVSEYMNCEPRLALIVAANWLKFPELEASTKHHHHKRNLLDSLVCGAKDLNNRLSRRANKLHASDDSSKSFSRTAKVLNSDFPAGHHQPPYARSYTPELTSSGGGSGVAVGGGASSNRKSTDIGALYESFSCLQMDPSTKAMHKKMAASISSPNLSKQDSSSSTGSSGRYVNSHPMEGYGDEYHRFVEHGQHGHVHHAGDEACRSSGRSSQNSSASSTLKHTKARASKQRSTGSNSSVNSGAGHQYHPVSKQSTILSLPDRDVVVIDSNEIDEAIKSASDVIVVDPPPMISPTDTREVELMDLLSSSSWPAEAGEVAAILNSTDKKTQTPSSSYGNGHLLTGGGTTGGYTSGSTSSNSTANSYHSHGSHNGGRYDRNKSLNPFAHIGQPKVTNDLLIPAARKAKSATTTETKPVTVDAATMTKSSSSESNTAMLPDTYDKEAFDGIPLTVLEHFDWDAQADEHNEDAEEINDGTSAGGFATSNGGIVTGSSTNGSTVGRDNGSDNTMIPGIHGPPRVGSISPESDGGGSVLPISPLQELPNDPSLGVGSMVEVTLDTPNVGPTATGHDPQYYGVIRWIGPLTPISTGSNSNNSNVQRRLMVGVELEDEPIDPTLETTNGTYNGVRLFKCPANRAIFVHTSQCSHDRRFQDIPPMSPCTSRATQASGASKTSNDTTMFGKVDCPVVKGRVPPLKILKLEELEEICGKFKGIQGHHNSCYLDATLFAMFTFTSVFDSLLFRPKEPEDNPQYEEVQRVLLEEIVNPLRKNHFVRADRVLKLRQLLDRLSSVTGLMSEEKDPEEFLNSLLAQILRADPFLKLSSGLDTFYYQLFVEKDERLNLPSVQQLFEQSFLASNIKLKEVPSCLIIQMPRFGKNFKMYPRILPSQVLDVTDIIEDSPRQCWVCGKLAEYECRECFGKMQCEGLEGTAICKSCIDSVHHHSKRLNHKPVPLSVPQDFIPMAPHCEVPRLYMELFAVVCIETSHYVAFVKAASGQDAPWCFFDSMADRNGEQNGYNIPKMVPVPDLPRWLTEEGSRALNEEAVNDKMLPEHAKRLLCDAYMCMYQSTDVMMYR</sequence>
<dbReference type="VEuPathDB" id="VectorBase:AALB20_029023"/>
<dbReference type="Pfam" id="PF00443">
    <property type="entry name" value="UCH"/>
    <property type="match status" value="1"/>
</dbReference>
<dbReference type="CDD" id="cd02670">
    <property type="entry name" value="Peptidase_C19N"/>
    <property type="match status" value="1"/>
</dbReference>
<feature type="domain" description="USP" evidence="15">
    <location>
        <begin position="941"/>
        <end position="1298"/>
    </location>
</feature>
<keyword evidence="13" id="KW-0862">Zinc</keyword>
<dbReference type="InterPro" id="IPR028889">
    <property type="entry name" value="USP"/>
</dbReference>
<feature type="compositionally biased region" description="Basic and acidic residues" evidence="14">
    <location>
        <begin position="425"/>
        <end position="436"/>
    </location>
</feature>
<feature type="region of interest" description="Disordered" evidence="14">
    <location>
        <begin position="884"/>
        <end position="905"/>
    </location>
</feature>
<reference evidence="16 17" key="1">
    <citation type="journal article" date="2017" name="G3 (Bethesda)">
        <title>The Physical Genome Mapping of Anopheles albimanus Corrected Scaffold Misassemblies and Identified Interarm Rearrangements in Genus Anopheles.</title>
        <authorList>
            <person name="Artemov G.N."/>
            <person name="Peery A.N."/>
            <person name="Jiang X."/>
            <person name="Tu Z."/>
            <person name="Stegniy V.N."/>
            <person name="Sharakhova M.V."/>
            <person name="Sharakhov I.V."/>
        </authorList>
    </citation>
    <scope>NUCLEOTIDE SEQUENCE [LARGE SCALE GENOMIC DNA]</scope>
    <source>
        <strain evidence="16 17">ALBI9_A</strain>
    </source>
</reference>
<feature type="compositionally biased region" description="Polar residues" evidence="14">
    <location>
        <begin position="713"/>
        <end position="729"/>
    </location>
</feature>
<protein>
    <recommendedName>
        <fullName evidence="5">ubiquitinyl hydrolase 1</fullName>
        <ecNumber evidence="5">3.4.19.12</ecNumber>
    </recommendedName>
</protein>
<evidence type="ECO:0000256" key="13">
    <source>
        <dbReference type="ARBA" id="ARBA00022833"/>
    </source>
</evidence>
<keyword evidence="12" id="KW-0788">Thiol protease</keyword>
<feature type="region of interest" description="Disordered" evidence="14">
    <location>
        <begin position="30"/>
        <end position="61"/>
    </location>
</feature>
<dbReference type="SMART" id="SM01052">
    <property type="entry name" value="CAP_GLY"/>
    <property type="match status" value="1"/>
</dbReference>
<dbReference type="GO" id="GO:0016579">
    <property type="term" value="P:protein deubiquitination"/>
    <property type="evidence" value="ECO:0007669"/>
    <property type="project" value="InterPro"/>
</dbReference>
<keyword evidence="11" id="KW-0378">Hydrolase</keyword>
<dbReference type="Proteomes" id="UP000069272">
    <property type="component" value="Chromosome 2L"/>
</dbReference>
<evidence type="ECO:0000313" key="16">
    <source>
        <dbReference type="EnsemblMetazoa" id="AALB001733-PA"/>
    </source>
</evidence>
<evidence type="ECO:0000256" key="7">
    <source>
        <dbReference type="ARBA" id="ARBA00022553"/>
    </source>
</evidence>
<evidence type="ECO:0000256" key="1">
    <source>
        <dbReference type="ARBA" id="ARBA00000707"/>
    </source>
</evidence>
<proteinExistence type="inferred from homology"/>
<keyword evidence="6" id="KW-0963">Cytoplasm</keyword>
<evidence type="ECO:0000259" key="15">
    <source>
        <dbReference type="PROSITE" id="PS50235"/>
    </source>
</evidence>
<feature type="compositionally biased region" description="Polar residues" evidence="14">
    <location>
        <begin position="889"/>
        <end position="905"/>
    </location>
</feature>
<dbReference type="GO" id="GO:0046872">
    <property type="term" value="F:metal ion binding"/>
    <property type="evidence" value="ECO:0007669"/>
    <property type="project" value="UniProtKB-KW"/>
</dbReference>
<comment type="subcellular location">
    <subcellularLocation>
        <location evidence="2">Cytoplasm</location>
        <location evidence="2">Cytoskeleton</location>
        <location evidence="2">Microtubule organizing center</location>
        <location evidence="2">Centrosome</location>
    </subcellularLocation>
    <subcellularLocation>
        <location evidence="3">Cytoplasm</location>
        <location evidence="3">Perinuclear region</location>
    </subcellularLocation>
</comment>
<feature type="compositionally biased region" description="Low complexity" evidence="14">
    <location>
        <begin position="36"/>
        <end position="58"/>
    </location>
</feature>
<keyword evidence="10" id="KW-0833">Ubl conjugation pathway</keyword>
<dbReference type="EC" id="3.4.19.12" evidence="5"/>
<dbReference type="Gene3D" id="2.30.30.190">
    <property type="entry name" value="CAP Gly-rich-like domain"/>
    <property type="match status" value="2"/>
</dbReference>
<evidence type="ECO:0000256" key="12">
    <source>
        <dbReference type="ARBA" id="ARBA00022807"/>
    </source>
</evidence>
<feature type="region of interest" description="Disordered" evidence="14">
    <location>
        <begin position="578"/>
        <end position="613"/>
    </location>
</feature>
<comment type="catalytic activity">
    <reaction evidence="1">
        <text>Thiol-dependent hydrolysis of ester, thioester, amide, peptide and isopeptide bonds formed by the C-terminal Gly of ubiquitin (a 76-residue protein attached to proteins as an intracellular targeting signal).</text>
        <dbReference type="EC" id="3.4.19.12"/>
    </reaction>
</comment>
<dbReference type="InterPro" id="IPR001394">
    <property type="entry name" value="Peptidase_C19_UCH"/>
</dbReference>
<feature type="compositionally biased region" description="Low complexity" evidence="14">
    <location>
        <begin position="438"/>
        <end position="450"/>
    </location>
</feature>
<dbReference type="SUPFAM" id="SSF54001">
    <property type="entry name" value="Cysteine proteinases"/>
    <property type="match status" value="1"/>
</dbReference>
<feature type="region of interest" description="Disordered" evidence="14">
    <location>
        <begin position="708"/>
        <end position="729"/>
    </location>
</feature>
<reference evidence="16" key="2">
    <citation type="submission" date="2022-08" db="UniProtKB">
        <authorList>
            <consortium name="EnsemblMetazoa"/>
        </authorList>
    </citation>
    <scope>IDENTIFICATION</scope>
    <source>
        <strain evidence="16">STECLA/ALBI9_A</strain>
    </source>
</reference>
<dbReference type="InterPro" id="IPR036859">
    <property type="entry name" value="CAP-Gly_dom_sf"/>
</dbReference>
<feature type="compositionally biased region" description="Low complexity" evidence="14">
    <location>
        <begin position="584"/>
        <end position="598"/>
    </location>
</feature>